<dbReference type="PANTHER" id="PTHR42924">
    <property type="entry name" value="EXONUCLEASE"/>
    <property type="match status" value="1"/>
</dbReference>
<name>A0A2H0YLV9_9BACT</name>
<dbReference type="CDD" id="cd07432">
    <property type="entry name" value="PHP_HisPPase"/>
    <property type="match status" value="1"/>
</dbReference>
<dbReference type="AlphaFoldDB" id="A0A2H0YLV9"/>
<sequence length="224" mass="24896">MKIDLHTHSYYSKDGISSPENLIKAALKNGLDGIALTDHNTAKGWKRAAAAAKKLNAVLILGEEILIEENGSWVGEILAYFLKEEINPKGKGIEEIVKEIHKQGGIAIIAHPFNWRKPIFGLEKYKNLVDGIEGFNARSQTKRGNGKGLFFAKENNLAMTAGSDAHSGFEVGSAYVEVKASNLEEFKEAILKKEVKILGRQSPIFVQIFATIGRTIHYFWRPKF</sequence>
<dbReference type="Pfam" id="PF13263">
    <property type="entry name" value="PHP_C"/>
    <property type="match status" value="1"/>
</dbReference>
<reference evidence="3" key="1">
    <citation type="submission" date="2017-09" db="EMBL/GenBank/DDBJ databases">
        <title>Depth-based differentiation of microbial function through sediment-hosted aquifers and enrichment of novel symbionts in the deep terrestrial subsurface.</title>
        <authorList>
            <person name="Probst A.J."/>
            <person name="Ladd B."/>
            <person name="Jarett J.K."/>
            <person name="Geller-Mcgrath D.E."/>
            <person name="Sieber C.M.K."/>
            <person name="Emerson J.B."/>
            <person name="Anantharaman K."/>
            <person name="Thomas B.C."/>
            <person name="Malmstrom R."/>
            <person name="Stieglmeier M."/>
            <person name="Klingl A."/>
            <person name="Woyke T."/>
            <person name="Ryan C.M."/>
            <person name="Banfield J.F."/>
        </authorList>
    </citation>
    <scope>NUCLEOTIDE SEQUENCE [LARGE SCALE GENOMIC DNA]</scope>
</reference>
<feature type="domain" description="Polymerase/histidinol phosphatase N-terminal" evidence="1">
    <location>
        <begin position="3"/>
        <end position="69"/>
    </location>
</feature>
<dbReference type="SMART" id="SM00481">
    <property type="entry name" value="POLIIIAc"/>
    <property type="match status" value="1"/>
</dbReference>
<dbReference type="GO" id="GO:0035312">
    <property type="term" value="F:5'-3' DNA exonuclease activity"/>
    <property type="evidence" value="ECO:0007669"/>
    <property type="project" value="TreeGrafter"/>
</dbReference>
<dbReference type="PANTHER" id="PTHR42924:SF3">
    <property type="entry name" value="POLYMERASE_HISTIDINOL PHOSPHATASE N-TERMINAL DOMAIN-CONTAINING PROTEIN"/>
    <property type="match status" value="1"/>
</dbReference>
<dbReference type="InterPro" id="IPR003141">
    <property type="entry name" value="Pol/His_phosphatase_N"/>
</dbReference>
<dbReference type="GO" id="GO:0004534">
    <property type="term" value="F:5'-3' RNA exonuclease activity"/>
    <property type="evidence" value="ECO:0007669"/>
    <property type="project" value="TreeGrafter"/>
</dbReference>
<dbReference type="SUPFAM" id="SSF89550">
    <property type="entry name" value="PHP domain-like"/>
    <property type="match status" value="1"/>
</dbReference>
<dbReference type="InterPro" id="IPR004013">
    <property type="entry name" value="PHP_dom"/>
</dbReference>
<dbReference type="Gene3D" id="3.20.20.140">
    <property type="entry name" value="Metal-dependent hydrolases"/>
    <property type="match status" value="1"/>
</dbReference>
<evidence type="ECO:0000313" key="3">
    <source>
        <dbReference type="Proteomes" id="UP000230088"/>
    </source>
</evidence>
<gene>
    <name evidence="2" type="ORF">COT33_03005</name>
</gene>
<dbReference type="EMBL" id="PEYD01000058">
    <property type="protein sequence ID" value="PIS39239.1"/>
    <property type="molecule type" value="Genomic_DNA"/>
</dbReference>
<comment type="caution">
    <text evidence="2">The sequence shown here is derived from an EMBL/GenBank/DDBJ whole genome shotgun (WGS) entry which is preliminary data.</text>
</comment>
<organism evidence="2 3">
    <name type="scientific">Candidatus Nealsonbacteria bacterium CG08_land_8_20_14_0_20_38_20</name>
    <dbReference type="NCBI Taxonomy" id="1974705"/>
    <lineage>
        <taxon>Bacteria</taxon>
        <taxon>Candidatus Nealsoniibacteriota</taxon>
    </lineage>
</organism>
<proteinExistence type="predicted"/>
<evidence type="ECO:0000313" key="2">
    <source>
        <dbReference type="EMBL" id="PIS39239.1"/>
    </source>
</evidence>
<accession>A0A2H0YLV9</accession>
<protein>
    <submittedName>
        <fullName evidence="2">Histidinol-phosphatase</fullName>
    </submittedName>
</protein>
<dbReference type="InterPro" id="IPR052018">
    <property type="entry name" value="PHP_domain"/>
</dbReference>
<dbReference type="Proteomes" id="UP000230088">
    <property type="component" value="Unassembled WGS sequence"/>
</dbReference>
<dbReference type="Pfam" id="PF02811">
    <property type="entry name" value="PHP"/>
    <property type="match status" value="1"/>
</dbReference>
<dbReference type="InterPro" id="IPR016195">
    <property type="entry name" value="Pol/histidinol_Pase-like"/>
</dbReference>
<evidence type="ECO:0000259" key="1">
    <source>
        <dbReference type="SMART" id="SM00481"/>
    </source>
</evidence>